<dbReference type="Proteomes" id="UP000799092">
    <property type="component" value="Unassembled WGS sequence"/>
</dbReference>
<keyword evidence="2" id="KW-1185">Reference proteome</keyword>
<comment type="caution">
    <text evidence="1">The sequence shown here is derived from an EMBL/GenBank/DDBJ whole genome shotgun (WGS) entry which is preliminary data.</text>
</comment>
<gene>
    <name evidence="1" type="ORF">GH741_00785</name>
</gene>
<dbReference type="AlphaFoldDB" id="A0A6A8DE64"/>
<protein>
    <submittedName>
        <fullName evidence="1">Uncharacterized protein</fullName>
    </submittedName>
</protein>
<reference evidence="1" key="1">
    <citation type="submission" date="2019-11" db="EMBL/GenBank/DDBJ databases">
        <authorList>
            <person name="Li J."/>
        </authorList>
    </citation>
    <scope>NUCLEOTIDE SEQUENCE</scope>
    <source>
        <strain evidence="1">B6B</strain>
    </source>
</reference>
<dbReference type="EMBL" id="WJNG01000001">
    <property type="protein sequence ID" value="MRH41207.1"/>
    <property type="molecule type" value="Genomic_DNA"/>
</dbReference>
<evidence type="ECO:0000313" key="1">
    <source>
        <dbReference type="EMBL" id="MRH41207.1"/>
    </source>
</evidence>
<name>A0A6A8DE64_9BACI</name>
<evidence type="ECO:0000313" key="2">
    <source>
        <dbReference type="Proteomes" id="UP000799092"/>
    </source>
</evidence>
<sequence length="538" mass="62922">MSFLISVFSSLAANSIGAGVKSEKFRSILHRLNQGESLKEDRLRNHHLKRGVIRSYLKAIKEVNYQCIQEKENSLEYDDEFSISFYKDQIIMINKEIKRLENINNYDIPMDFAHLGYLILPDKATESSLKETNRLLVNSLPNHFSVDSLLFRDKFEQNIFDLVSKYLAYEIKYNEEVRNIFMAQMSVLQSQQYENITASSLVYIDNLVQEIDKINNQILKELETRIKEDGEKTRDYLKQQSSVIKETITNNNDETKKLIENFISSLKDESPTATYSLKVTSNGYILDDEDDLFDTIFDLREEARSYGLPNQIYDYMNEVSFDIYLDLEAQIYQKLGELDRIKRSRNWTDKERQDRHQLKSRHTKLKKKKEEVKKNILAFVFTIAKGNASLSMGLLRANEQNLFQLELSDLSIEVVKNIVEQQLTGKGLHMVKLKGYEKVSFDNTPYEGFSVLLSEEQFGLLDEEHYFLTDINDPSLLKNILPQYIKNITQCLEINPKYREAIKFPMMGNWIIKHPDLNHDLTKKMFDLSANSNKNETR</sequence>
<accession>A0A6A8DE64</accession>
<organism evidence="1 2">
    <name type="scientific">Aquibacillus halophilus</name>
    <dbReference type="NCBI Taxonomy" id="930132"/>
    <lineage>
        <taxon>Bacteria</taxon>
        <taxon>Bacillati</taxon>
        <taxon>Bacillota</taxon>
        <taxon>Bacilli</taxon>
        <taxon>Bacillales</taxon>
        <taxon>Bacillaceae</taxon>
        <taxon>Aquibacillus</taxon>
    </lineage>
</organism>
<dbReference type="RefSeq" id="WP_153734870.1">
    <property type="nucleotide sequence ID" value="NZ_WJNG01000001.1"/>
</dbReference>
<proteinExistence type="predicted"/>